<proteinExistence type="predicted"/>
<reference evidence="1" key="2">
    <citation type="journal article" date="2015" name="Fish Shellfish Immunol.">
        <title>Early steps in the European eel (Anguilla anguilla)-Vibrio vulnificus interaction in the gills: Role of the RtxA13 toxin.</title>
        <authorList>
            <person name="Callol A."/>
            <person name="Pajuelo D."/>
            <person name="Ebbesson L."/>
            <person name="Teles M."/>
            <person name="MacKenzie S."/>
            <person name="Amaro C."/>
        </authorList>
    </citation>
    <scope>NUCLEOTIDE SEQUENCE</scope>
</reference>
<protein>
    <submittedName>
        <fullName evidence="1">Uncharacterized protein</fullName>
    </submittedName>
</protein>
<name>A0A0E9T1U3_ANGAN</name>
<dbReference type="EMBL" id="GBXM01061090">
    <property type="protein sequence ID" value="JAH47487.1"/>
    <property type="molecule type" value="Transcribed_RNA"/>
</dbReference>
<organism evidence="1">
    <name type="scientific">Anguilla anguilla</name>
    <name type="common">European freshwater eel</name>
    <name type="synonym">Muraena anguilla</name>
    <dbReference type="NCBI Taxonomy" id="7936"/>
    <lineage>
        <taxon>Eukaryota</taxon>
        <taxon>Metazoa</taxon>
        <taxon>Chordata</taxon>
        <taxon>Craniata</taxon>
        <taxon>Vertebrata</taxon>
        <taxon>Euteleostomi</taxon>
        <taxon>Actinopterygii</taxon>
        <taxon>Neopterygii</taxon>
        <taxon>Teleostei</taxon>
        <taxon>Anguilliformes</taxon>
        <taxon>Anguillidae</taxon>
        <taxon>Anguilla</taxon>
    </lineage>
</organism>
<dbReference type="AlphaFoldDB" id="A0A0E9T1U3"/>
<reference evidence="1" key="1">
    <citation type="submission" date="2014-11" db="EMBL/GenBank/DDBJ databases">
        <authorList>
            <person name="Amaro Gonzalez C."/>
        </authorList>
    </citation>
    <scope>NUCLEOTIDE SEQUENCE</scope>
</reference>
<sequence>MMTVWSARRPTDILFQLSCYCKRE</sequence>
<evidence type="ECO:0000313" key="1">
    <source>
        <dbReference type="EMBL" id="JAH47487.1"/>
    </source>
</evidence>
<accession>A0A0E9T1U3</accession>